<dbReference type="Proteomes" id="UP000236621">
    <property type="component" value="Unassembled WGS sequence"/>
</dbReference>
<dbReference type="PANTHER" id="PTHR35020">
    <property type="entry name" value="N-ACETYLGLUCOSAMINE-INDUCED PROTEIN 1"/>
    <property type="match status" value="1"/>
</dbReference>
<protein>
    <recommendedName>
        <fullName evidence="3">N-acetylglucosamine-induced protein 1</fullName>
    </recommendedName>
</protein>
<dbReference type="GO" id="GO:0005737">
    <property type="term" value="C:cytoplasm"/>
    <property type="evidence" value="ECO:0007669"/>
    <property type="project" value="TreeGrafter"/>
</dbReference>
<dbReference type="PANTHER" id="PTHR35020:SF2">
    <property type="entry name" value="N-ACETYLGLUCOSAMINE-INDUCED PROTEIN 1"/>
    <property type="match status" value="1"/>
</dbReference>
<dbReference type="EMBL" id="NRSZ01000465">
    <property type="protein sequence ID" value="PNY27060.1"/>
    <property type="molecule type" value="Genomic_DNA"/>
</dbReference>
<gene>
    <name evidence="1" type="ORF">TCAP_03008</name>
</gene>
<accession>A0A2K3QHS7</accession>
<dbReference type="AlphaFoldDB" id="A0A2K3QHS7"/>
<evidence type="ECO:0000313" key="1">
    <source>
        <dbReference type="EMBL" id="PNY27060.1"/>
    </source>
</evidence>
<dbReference type="STRING" id="45235.A0A2K3QHS7"/>
<dbReference type="GO" id="GO:0006044">
    <property type="term" value="P:N-acetylglucosamine metabolic process"/>
    <property type="evidence" value="ECO:0007669"/>
    <property type="project" value="TreeGrafter"/>
</dbReference>
<name>A0A2K3QHS7_9HYPO</name>
<organism evidence="1 2">
    <name type="scientific">Tolypocladium capitatum</name>
    <dbReference type="NCBI Taxonomy" id="45235"/>
    <lineage>
        <taxon>Eukaryota</taxon>
        <taxon>Fungi</taxon>
        <taxon>Dikarya</taxon>
        <taxon>Ascomycota</taxon>
        <taxon>Pezizomycotina</taxon>
        <taxon>Sordariomycetes</taxon>
        <taxon>Hypocreomycetidae</taxon>
        <taxon>Hypocreales</taxon>
        <taxon>Ophiocordycipitaceae</taxon>
        <taxon>Tolypocladium</taxon>
    </lineage>
</organism>
<dbReference type="Pfam" id="PF12239">
    <property type="entry name" value="DUF3605"/>
    <property type="match status" value="1"/>
</dbReference>
<dbReference type="InterPro" id="IPR022036">
    <property type="entry name" value="DUF3605"/>
</dbReference>
<evidence type="ECO:0008006" key="3">
    <source>
        <dbReference type="Google" id="ProtNLM"/>
    </source>
</evidence>
<proteinExistence type="predicted"/>
<reference evidence="1 2" key="1">
    <citation type="submission" date="2017-08" db="EMBL/GenBank/DDBJ databases">
        <title>Harnessing the power of phylogenomics to disentangle the directionality and signatures of interkingdom host jumping in the parasitic fungal genus Tolypocladium.</title>
        <authorList>
            <person name="Quandt C.A."/>
            <person name="Patterson W."/>
            <person name="Spatafora J.W."/>
        </authorList>
    </citation>
    <scope>NUCLEOTIDE SEQUENCE [LARGE SCALE GENOMIC DNA]</scope>
    <source>
        <strain evidence="1 2">CBS 113982</strain>
    </source>
</reference>
<comment type="caution">
    <text evidence="1">The sequence shown here is derived from an EMBL/GenBank/DDBJ whole genome shotgun (WGS) entry which is preliminary data.</text>
</comment>
<keyword evidence="2" id="KW-1185">Reference proteome</keyword>
<dbReference type="OrthoDB" id="498286at2759"/>
<sequence>MGDDVARPETTPEDPPFNLTDVDKWVLSQTDAEFRVHDWTWLKEIIETNDLSVLMRTPSDLRRYMKWTAATKAQYGNITNYILANRLPKAWGQPPFTPESQIPFANPADYKVIINDWPYALTPEITHIVAWSRSPIPTDPETGDMTPESRALVQDFVDRYFVDGLGPDGEWQVLWFKNWTGIQSIRSLEHIHVLVRNVDDNTLERWTGERPKRDAE</sequence>
<evidence type="ECO:0000313" key="2">
    <source>
        <dbReference type="Proteomes" id="UP000236621"/>
    </source>
</evidence>